<dbReference type="InterPro" id="IPR036465">
    <property type="entry name" value="vWFA_dom_sf"/>
</dbReference>
<evidence type="ECO:0000313" key="2">
    <source>
        <dbReference type="Proteomes" id="UP000749559"/>
    </source>
</evidence>
<dbReference type="PANTHER" id="PTHR24020:SF84">
    <property type="entry name" value="VWFA DOMAIN-CONTAINING PROTEIN"/>
    <property type="match status" value="1"/>
</dbReference>
<dbReference type="PANTHER" id="PTHR24020">
    <property type="entry name" value="COLLAGEN ALPHA"/>
    <property type="match status" value="1"/>
</dbReference>
<dbReference type="EMBL" id="CAIIXF020000003">
    <property type="protein sequence ID" value="CAH1779215.1"/>
    <property type="molecule type" value="Genomic_DNA"/>
</dbReference>
<keyword evidence="2" id="KW-1185">Reference proteome</keyword>
<dbReference type="Gene3D" id="3.40.50.410">
    <property type="entry name" value="von Willebrand factor, type A domain"/>
    <property type="match status" value="2"/>
</dbReference>
<dbReference type="SMART" id="SM00327">
    <property type="entry name" value="VWA"/>
    <property type="match status" value="1"/>
</dbReference>
<protein>
    <submittedName>
        <fullName evidence="1">Uncharacterized protein</fullName>
    </submittedName>
</protein>
<proteinExistence type="predicted"/>
<dbReference type="OrthoDB" id="9944853at2759"/>
<name>A0A8J1TU85_OWEFU</name>
<organism evidence="1 2">
    <name type="scientific">Owenia fusiformis</name>
    <name type="common">Polychaete worm</name>
    <dbReference type="NCBI Taxonomy" id="6347"/>
    <lineage>
        <taxon>Eukaryota</taxon>
        <taxon>Metazoa</taxon>
        <taxon>Spiralia</taxon>
        <taxon>Lophotrochozoa</taxon>
        <taxon>Annelida</taxon>
        <taxon>Polychaeta</taxon>
        <taxon>Sedentaria</taxon>
        <taxon>Canalipalpata</taxon>
        <taxon>Sabellida</taxon>
        <taxon>Oweniida</taxon>
        <taxon>Oweniidae</taxon>
        <taxon>Owenia</taxon>
    </lineage>
</organism>
<sequence>MLLFTSLICFLVVVPLYGIGIDLLKIYFPALTQKIEENGKDIERHASNLMDRVRGEINEMMMERSGEPLPPLPGGFNSFQNERCGPIGDDPRTLNGDLCVILQKTCHITEEEFEFARQTLAESFEMFGSDMSVTLITYKDDIQVDIPFQPISGSVLLAIEELEYQKQGRANRFRCEHCQALTYKALEKCREILETEGRDDRYFPNLVISFTDGVTFKNKFNWESERRKTLQEAQALQDMQAVSVVVMFNNTAGSYTGDDEWNALHIPSTVPGVKAVGPIDITDPSAAFGLPDVLRPVLGDDVQQDEVFLPGSQSGFLGQSLFQAFPACPDPCTQFADVALIIDRSDSIPTPDIERVLRFFTFFINESTVDFASGLQFAIFTYNGEVYQHAFLGKHRDKQTLLNIMDAIPRTNAKYTETGKALNLAYRHLLMFNRRGARKTILIASDGRTWPVGFKFTNSRSTIAAASIAKRNNITIYMLGMPNLRGANTGMNEWTRVASEPIGCTIVNMQIPGFNYTHLYLAGVALTNELCKKDDSASKCVFKHTGNYTDEEEQMEP</sequence>
<dbReference type="AlphaFoldDB" id="A0A8J1TU85"/>
<accession>A0A8J1TU85</accession>
<comment type="caution">
    <text evidence="1">The sequence shown here is derived from an EMBL/GenBank/DDBJ whole genome shotgun (WGS) entry which is preliminary data.</text>
</comment>
<reference evidence="1" key="1">
    <citation type="submission" date="2022-03" db="EMBL/GenBank/DDBJ databases">
        <authorList>
            <person name="Martin C."/>
        </authorList>
    </citation>
    <scope>NUCLEOTIDE SEQUENCE</scope>
</reference>
<dbReference type="InterPro" id="IPR002035">
    <property type="entry name" value="VWF_A"/>
</dbReference>
<dbReference type="Proteomes" id="UP000749559">
    <property type="component" value="Unassembled WGS sequence"/>
</dbReference>
<dbReference type="PROSITE" id="PS50234">
    <property type="entry name" value="VWFA"/>
    <property type="match status" value="2"/>
</dbReference>
<dbReference type="CDD" id="cd00198">
    <property type="entry name" value="vWFA"/>
    <property type="match status" value="1"/>
</dbReference>
<dbReference type="Pfam" id="PF00092">
    <property type="entry name" value="VWA"/>
    <property type="match status" value="1"/>
</dbReference>
<evidence type="ECO:0000313" key="1">
    <source>
        <dbReference type="EMBL" id="CAH1779215.1"/>
    </source>
</evidence>
<dbReference type="SUPFAM" id="SSF53300">
    <property type="entry name" value="vWA-like"/>
    <property type="match status" value="2"/>
</dbReference>
<gene>
    <name evidence="1" type="ORF">OFUS_LOCUS6043</name>
</gene>
<dbReference type="InterPro" id="IPR050525">
    <property type="entry name" value="ECM_Assembly_Org"/>
</dbReference>